<name>A0AAN7U814_9MYCE</name>
<dbReference type="GO" id="GO:0005509">
    <property type="term" value="F:calcium ion binding"/>
    <property type="evidence" value="ECO:0007669"/>
    <property type="project" value="InterPro"/>
</dbReference>
<dbReference type="Proteomes" id="UP001344447">
    <property type="component" value="Unassembled WGS sequence"/>
</dbReference>
<evidence type="ECO:0000256" key="3">
    <source>
        <dbReference type="ARBA" id="ARBA00023123"/>
    </source>
</evidence>
<dbReference type="PANTHER" id="PTHR23048:SF0">
    <property type="entry name" value="CALMODULIN LIKE 3"/>
    <property type="match status" value="1"/>
</dbReference>
<dbReference type="AlphaFoldDB" id="A0AAN7U814"/>
<sequence>MSASADQIQECFSIFDKDNDGKVSVEEIGGCLRSLGKSPTMGDIEALKTEIGAKDFDINTLKSIYKNPKIKTPQDQQKEMLDAFKALDKEGHGTIQGAELRQLLTTLGDYLSTAEVDELFKEISVDSTTGAVSYASLVNTIVTGYPLGGF</sequence>
<dbReference type="InterPro" id="IPR002048">
    <property type="entry name" value="EF_hand_dom"/>
</dbReference>
<dbReference type="FunFam" id="1.10.238.10:FF:000001">
    <property type="entry name" value="Calmodulin 1"/>
    <property type="match status" value="1"/>
</dbReference>
<dbReference type="Pfam" id="PF13405">
    <property type="entry name" value="EF-hand_6"/>
    <property type="match status" value="1"/>
</dbReference>
<dbReference type="PROSITE" id="PS00018">
    <property type="entry name" value="EF_HAND_1"/>
    <property type="match status" value="1"/>
</dbReference>
<reference evidence="6 7" key="1">
    <citation type="submission" date="2023-11" db="EMBL/GenBank/DDBJ databases">
        <title>Dfirmibasis_genome.</title>
        <authorList>
            <person name="Edelbroek B."/>
            <person name="Kjellin J."/>
            <person name="Jerlstrom-Hultqvist J."/>
            <person name="Soderbom F."/>
        </authorList>
    </citation>
    <scope>NUCLEOTIDE SEQUENCE [LARGE SCALE GENOMIC DNA]</scope>
    <source>
        <strain evidence="6 7">TNS-C-14</strain>
    </source>
</reference>
<feature type="domain" description="EF-hand" evidence="5">
    <location>
        <begin position="3"/>
        <end position="38"/>
    </location>
</feature>
<evidence type="ECO:0000256" key="1">
    <source>
        <dbReference type="ARBA" id="ARBA00022737"/>
    </source>
</evidence>
<keyword evidence="7" id="KW-1185">Reference proteome</keyword>
<dbReference type="Gene3D" id="1.10.238.10">
    <property type="entry name" value="EF-hand"/>
    <property type="match status" value="2"/>
</dbReference>
<keyword evidence="4" id="KW-0505">Motor protein</keyword>
<dbReference type="InterPro" id="IPR011992">
    <property type="entry name" value="EF-hand-dom_pair"/>
</dbReference>
<dbReference type="InterPro" id="IPR050230">
    <property type="entry name" value="CALM/Myosin/TropC-like"/>
</dbReference>
<dbReference type="InterPro" id="IPR018247">
    <property type="entry name" value="EF_Hand_1_Ca_BS"/>
</dbReference>
<evidence type="ECO:0000259" key="5">
    <source>
        <dbReference type="PROSITE" id="PS50222"/>
    </source>
</evidence>
<dbReference type="PANTHER" id="PTHR23048">
    <property type="entry name" value="MYOSIN LIGHT CHAIN 1, 3"/>
    <property type="match status" value="1"/>
</dbReference>
<dbReference type="SMART" id="SM00054">
    <property type="entry name" value="EFh"/>
    <property type="match status" value="2"/>
</dbReference>
<evidence type="ECO:0000256" key="2">
    <source>
        <dbReference type="ARBA" id="ARBA00022837"/>
    </source>
</evidence>
<proteinExistence type="predicted"/>
<gene>
    <name evidence="6" type="ORF">RB653_004726</name>
</gene>
<accession>A0AAN7U814</accession>
<keyword evidence="2" id="KW-0106">Calcium</keyword>
<organism evidence="6 7">
    <name type="scientific">Dictyostelium firmibasis</name>
    <dbReference type="NCBI Taxonomy" id="79012"/>
    <lineage>
        <taxon>Eukaryota</taxon>
        <taxon>Amoebozoa</taxon>
        <taxon>Evosea</taxon>
        <taxon>Eumycetozoa</taxon>
        <taxon>Dictyostelia</taxon>
        <taxon>Dictyosteliales</taxon>
        <taxon>Dictyosteliaceae</taxon>
        <taxon>Dictyostelium</taxon>
    </lineage>
</organism>
<dbReference type="Pfam" id="PF13499">
    <property type="entry name" value="EF-hand_7"/>
    <property type="match status" value="1"/>
</dbReference>
<feature type="domain" description="EF-hand" evidence="5">
    <location>
        <begin position="75"/>
        <end position="110"/>
    </location>
</feature>
<protein>
    <recommendedName>
        <fullName evidence="5">EF-hand domain-containing protein</fullName>
    </recommendedName>
</protein>
<evidence type="ECO:0000313" key="6">
    <source>
        <dbReference type="EMBL" id="KAK5583136.1"/>
    </source>
</evidence>
<dbReference type="CDD" id="cd00051">
    <property type="entry name" value="EFh"/>
    <property type="match status" value="2"/>
</dbReference>
<comment type="caution">
    <text evidence="6">The sequence shown here is derived from an EMBL/GenBank/DDBJ whole genome shotgun (WGS) entry which is preliminary data.</text>
</comment>
<keyword evidence="3" id="KW-0518">Myosin</keyword>
<evidence type="ECO:0000256" key="4">
    <source>
        <dbReference type="ARBA" id="ARBA00023175"/>
    </source>
</evidence>
<evidence type="ECO:0000313" key="7">
    <source>
        <dbReference type="Proteomes" id="UP001344447"/>
    </source>
</evidence>
<keyword evidence="1" id="KW-0677">Repeat</keyword>
<dbReference type="EMBL" id="JAVFKY010000001">
    <property type="protein sequence ID" value="KAK5583136.1"/>
    <property type="molecule type" value="Genomic_DNA"/>
</dbReference>
<dbReference type="SUPFAM" id="SSF47473">
    <property type="entry name" value="EF-hand"/>
    <property type="match status" value="1"/>
</dbReference>
<dbReference type="PROSITE" id="PS50222">
    <property type="entry name" value="EF_HAND_2"/>
    <property type="match status" value="2"/>
</dbReference>
<dbReference type="GO" id="GO:0016460">
    <property type="term" value="C:myosin II complex"/>
    <property type="evidence" value="ECO:0007669"/>
    <property type="project" value="TreeGrafter"/>
</dbReference>